<dbReference type="EMBL" id="MU004230">
    <property type="protein sequence ID" value="KAF2674798.1"/>
    <property type="molecule type" value="Genomic_DNA"/>
</dbReference>
<dbReference type="Pfam" id="PF08543">
    <property type="entry name" value="Phos_pyr_kin"/>
    <property type="match status" value="1"/>
</dbReference>
<dbReference type="InterPro" id="IPR029056">
    <property type="entry name" value="Ribokinase-like"/>
</dbReference>
<sequence length="400" mass="43990">MNSIVQETLRKLIVIVNQLIRSLKVQIGLVATRRIMAEANDLIPETRVLAIASHVVYGYVGNKVATFVMQALGCDVSSINTVNYSNHTGYRQIKGTKTTADQISDLYEGLKQSSLVNFDMMLSGYIPSAEAVEAVARIGRELRLQASIKPGSFFWVLDPVLGDNGKLYVPEAETPVYRSILRDCDLVLPNQFELETLTSTTITDTSSLVSAIQLMHTKYRLPHIFVTSTKLSDATDTIAIVGSTARSDMSARVFRIDVPYFPVYFTGTGDMFAALLVARLRQAAVTAKLDGVQGWVSGDEVEAAELPLALAAEKVVASMQAVLKKTDQAYQAEKRAIESEDGRTGQTRDEEDATDAETRRHLKLTKAVELRVVRNVRDLLDPPDVDKFKAKEVYVAATAP</sequence>
<keyword evidence="10" id="KW-1185">Reference proteome</keyword>
<feature type="region of interest" description="Disordered" evidence="7">
    <location>
        <begin position="335"/>
        <end position="358"/>
    </location>
</feature>
<dbReference type="CDD" id="cd01173">
    <property type="entry name" value="pyridoxal_pyridoxamine_kinase"/>
    <property type="match status" value="1"/>
</dbReference>
<evidence type="ECO:0000256" key="4">
    <source>
        <dbReference type="ARBA" id="ARBA00022741"/>
    </source>
</evidence>
<keyword evidence="3" id="KW-0808">Transferase</keyword>
<feature type="domain" description="Pyridoxamine kinase/Phosphomethylpyrimidine kinase" evidence="8">
    <location>
        <begin position="76"/>
        <end position="282"/>
    </location>
</feature>
<dbReference type="GO" id="GO:0005524">
    <property type="term" value="F:ATP binding"/>
    <property type="evidence" value="ECO:0007669"/>
    <property type="project" value="UniProtKB-KW"/>
</dbReference>
<reference evidence="9" key="1">
    <citation type="journal article" date="2020" name="Stud. Mycol.">
        <title>101 Dothideomycetes genomes: a test case for predicting lifestyles and emergence of pathogens.</title>
        <authorList>
            <person name="Haridas S."/>
            <person name="Albert R."/>
            <person name="Binder M."/>
            <person name="Bloem J."/>
            <person name="Labutti K."/>
            <person name="Salamov A."/>
            <person name="Andreopoulos B."/>
            <person name="Baker S."/>
            <person name="Barry K."/>
            <person name="Bills G."/>
            <person name="Bluhm B."/>
            <person name="Cannon C."/>
            <person name="Castanera R."/>
            <person name="Culley D."/>
            <person name="Daum C."/>
            <person name="Ezra D."/>
            <person name="Gonzalez J."/>
            <person name="Henrissat B."/>
            <person name="Kuo A."/>
            <person name="Liang C."/>
            <person name="Lipzen A."/>
            <person name="Lutzoni F."/>
            <person name="Magnuson J."/>
            <person name="Mondo S."/>
            <person name="Nolan M."/>
            <person name="Ohm R."/>
            <person name="Pangilinan J."/>
            <person name="Park H.-J."/>
            <person name="Ramirez L."/>
            <person name="Alfaro M."/>
            <person name="Sun H."/>
            <person name="Tritt A."/>
            <person name="Yoshinaga Y."/>
            <person name="Zwiers L.-H."/>
            <person name="Turgeon B."/>
            <person name="Goodwin S."/>
            <person name="Spatafora J."/>
            <person name="Crous P."/>
            <person name="Grigoriev I."/>
        </authorList>
    </citation>
    <scope>NUCLEOTIDE SEQUENCE</scope>
    <source>
        <strain evidence="9">CBS 115976</strain>
    </source>
</reference>
<evidence type="ECO:0000256" key="6">
    <source>
        <dbReference type="ARBA" id="ARBA00022840"/>
    </source>
</evidence>
<dbReference type="EC" id="2.7.1.35" evidence="2"/>
<dbReference type="AlphaFoldDB" id="A0A6A6UUR0"/>
<evidence type="ECO:0000256" key="5">
    <source>
        <dbReference type="ARBA" id="ARBA00022777"/>
    </source>
</evidence>
<keyword evidence="4" id="KW-0547">Nucleotide-binding</keyword>
<comment type="similarity">
    <text evidence="1">Belongs to the pyridoxine kinase family.</text>
</comment>
<feature type="compositionally biased region" description="Basic and acidic residues" evidence="7">
    <location>
        <begin position="335"/>
        <end position="348"/>
    </location>
</feature>
<accession>A0A6A6UUR0</accession>
<dbReference type="GO" id="GO:0005829">
    <property type="term" value="C:cytosol"/>
    <property type="evidence" value="ECO:0007669"/>
    <property type="project" value="TreeGrafter"/>
</dbReference>
<dbReference type="Proteomes" id="UP000799302">
    <property type="component" value="Unassembled WGS sequence"/>
</dbReference>
<dbReference type="GO" id="GO:0009443">
    <property type="term" value="P:pyridoxal 5'-phosphate salvage"/>
    <property type="evidence" value="ECO:0007669"/>
    <property type="project" value="InterPro"/>
</dbReference>
<evidence type="ECO:0000313" key="10">
    <source>
        <dbReference type="Proteomes" id="UP000799302"/>
    </source>
</evidence>
<evidence type="ECO:0000313" key="9">
    <source>
        <dbReference type="EMBL" id="KAF2674798.1"/>
    </source>
</evidence>
<dbReference type="OrthoDB" id="2104723at2759"/>
<name>A0A6A6UUR0_9PEZI</name>
<evidence type="ECO:0000259" key="8">
    <source>
        <dbReference type="Pfam" id="PF08543"/>
    </source>
</evidence>
<dbReference type="GO" id="GO:0008478">
    <property type="term" value="F:pyridoxal kinase activity"/>
    <property type="evidence" value="ECO:0007669"/>
    <property type="project" value="UniProtKB-EC"/>
</dbReference>
<dbReference type="NCBIfam" id="TIGR00687">
    <property type="entry name" value="pyridox_kin"/>
    <property type="match status" value="1"/>
</dbReference>
<dbReference type="InterPro" id="IPR004625">
    <property type="entry name" value="PyrdxlKinase"/>
</dbReference>
<evidence type="ECO:0000256" key="1">
    <source>
        <dbReference type="ARBA" id="ARBA00008805"/>
    </source>
</evidence>
<gene>
    <name evidence="9" type="ORF">BT63DRAFT_420077</name>
</gene>
<dbReference type="SUPFAM" id="SSF53613">
    <property type="entry name" value="Ribokinase-like"/>
    <property type="match status" value="1"/>
</dbReference>
<dbReference type="InterPro" id="IPR013749">
    <property type="entry name" value="PM/HMP-P_kinase-1"/>
</dbReference>
<dbReference type="PANTHER" id="PTHR10534">
    <property type="entry name" value="PYRIDOXAL KINASE"/>
    <property type="match status" value="1"/>
</dbReference>
<keyword evidence="5 9" id="KW-0418">Kinase</keyword>
<protein>
    <recommendedName>
        <fullName evidence="2">pyridoxal kinase</fullName>
        <ecNumber evidence="2">2.7.1.35</ecNumber>
    </recommendedName>
</protein>
<dbReference type="Gene3D" id="3.40.1190.20">
    <property type="match status" value="1"/>
</dbReference>
<keyword evidence="6" id="KW-0067">ATP-binding</keyword>
<evidence type="ECO:0000256" key="7">
    <source>
        <dbReference type="SAM" id="MobiDB-lite"/>
    </source>
</evidence>
<evidence type="ECO:0000256" key="3">
    <source>
        <dbReference type="ARBA" id="ARBA00022679"/>
    </source>
</evidence>
<organism evidence="9 10">
    <name type="scientific">Microthyrium microscopicum</name>
    <dbReference type="NCBI Taxonomy" id="703497"/>
    <lineage>
        <taxon>Eukaryota</taxon>
        <taxon>Fungi</taxon>
        <taxon>Dikarya</taxon>
        <taxon>Ascomycota</taxon>
        <taxon>Pezizomycotina</taxon>
        <taxon>Dothideomycetes</taxon>
        <taxon>Dothideomycetes incertae sedis</taxon>
        <taxon>Microthyriales</taxon>
        <taxon>Microthyriaceae</taxon>
        <taxon>Microthyrium</taxon>
    </lineage>
</organism>
<dbReference type="PANTHER" id="PTHR10534:SF2">
    <property type="entry name" value="PYRIDOXAL KINASE"/>
    <property type="match status" value="1"/>
</dbReference>
<evidence type="ECO:0000256" key="2">
    <source>
        <dbReference type="ARBA" id="ARBA00012104"/>
    </source>
</evidence>
<proteinExistence type="inferred from homology"/>